<keyword evidence="1" id="KW-1277">Toxin-antitoxin system</keyword>
<dbReference type="InterPro" id="IPR022789">
    <property type="entry name" value="ParD"/>
</dbReference>
<reference evidence="2 3" key="1">
    <citation type="submission" date="2019-04" db="EMBL/GenBank/DDBJ databases">
        <title>Genome sequence of strain shin9-1.</title>
        <authorList>
            <person name="Gao J."/>
            <person name="Sun J."/>
        </authorList>
    </citation>
    <scope>NUCLEOTIDE SEQUENCE [LARGE SCALE GENOMIC DNA]</scope>
    <source>
        <strain evidence="3">shin9-1</strain>
    </source>
</reference>
<dbReference type="SUPFAM" id="SSF47598">
    <property type="entry name" value="Ribbon-helix-helix"/>
    <property type="match status" value="1"/>
</dbReference>
<dbReference type="OrthoDB" id="9811310at2"/>
<protein>
    <submittedName>
        <fullName evidence="2">Type II toxin-antitoxin system ParD family antitoxin</fullName>
    </submittedName>
</protein>
<proteinExistence type="predicted"/>
<dbReference type="InterPro" id="IPR010985">
    <property type="entry name" value="Ribbon_hlx_hlx"/>
</dbReference>
<accession>A0A4S8NVB0</accession>
<dbReference type="EMBL" id="STGV01000007">
    <property type="protein sequence ID" value="THV20711.1"/>
    <property type="molecule type" value="Genomic_DNA"/>
</dbReference>
<organism evidence="2 3">
    <name type="scientific">Peteryoungia ipomoeae</name>
    <dbReference type="NCBI Taxonomy" id="1210932"/>
    <lineage>
        <taxon>Bacteria</taxon>
        <taxon>Pseudomonadati</taxon>
        <taxon>Pseudomonadota</taxon>
        <taxon>Alphaproteobacteria</taxon>
        <taxon>Hyphomicrobiales</taxon>
        <taxon>Rhizobiaceae</taxon>
        <taxon>Peteryoungia</taxon>
    </lineage>
</organism>
<dbReference type="Gene3D" id="6.10.10.120">
    <property type="entry name" value="Antitoxin ParD1-like"/>
    <property type="match status" value="1"/>
</dbReference>
<dbReference type="GO" id="GO:0006355">
    <property type="term" value="P:regulation of DNA-templated transcription"/>
    <property type="evidence" value="ECO:0007669"/>
    <property type="project" value="InterPro"/>
</dbReference>
<keyword evidence="3" id="KW-1185">Reference proteome</keyword>
<dbReference type="InterPro" id="IPR038296">
    <property type="entry name" value="ParD_sf"/>
</dbReference>
<dbReference type="AlphaFoldDB" id="A0A4S8NVB0"/>
<dbReference type="RefSeq" id="WP_136600169.1">
    <property type="nucleotide sequence ID" value="NZ_STGV01000007.1"/>
</dbReference>
<gene>
    <name evidence="2" type="ORF">FAA97_19155</name>
</gene>
<sequence>MRNTVQLPDDISRRIDDLVESGRFDDANDVLREGLRLVEERAAREAAKVDGLREAAALGFADLEQGRFTDIPLPELSNHIAHIGREAVRRAGKRAEDDD</sequence>
<evidence type="ECO:0000256" key="1">
    <source>
        <dbReference type="ARBA" id="ARBA00022649"/>
    </source>
</evidence>
<evidence type="ECO:0000313" key="3">
    <source>
        <dbReference type="Proteomes" id="UP000308828"/>
    </source>
</evidence>
<name>A0A4S8NVB0_9HYPH</name>
<dbReference type="Pfam" id="PF03693">
    <property type="entry name" value="ParD_antitoxin"/>
    <property type="match status" value="1"/>
</dbReference>
<dbReference type="Proteomes" id="UP000308828">
    <property type="component" value="Unassembled WGS sequence"/>
</dbReference>
<comment type="caution">
    <text evidence="2">The sequence shown here is derived from an EMBL/GenBank/DDBJ whole genome shotgun (WGS) entry which is preliminary data.</text>
</comment>
<evidence type="ECO:0000313" key="2">
    <source>
        <dbReference type="EMBL" id="THV20711.1"/>
    </source>
</evidence>